<feature type="transmembrane region" description="Helical" evidence="1">
    <location>
        <begin position="175"/>
        <end position="195"/>
    </location>
</feature>
<dbReference type="RefSeq" id="WP_182155433.1">
    <property type="nucleotide sequence ID" value="NZ_JACEZU010000009.1"/>
</dbReference>
<accession>A0A7W2FCI4</accession>
<dbReference type="AlphaFoldDB" id="A0A7W2FCI4"/>
<evidence type="ECO:0000313" key="2">
    <source>
        <dbReference type="EMBL" id="MBA5689150.1"/>
    </source>
</evidence>
<comment type="caution">
    <text evidence="2">The sequence shown here is derived from an EMBL/GenBank/DDBJ whole genome shotgun (WGS) entry which is preliminary data.</text>
</comment>
<organism evidence="2 3">
    <name type="scientific">Rugamonas apoptosis</name>
    <dbReference type="NCBI Taxonomy" id="2758570"/>
    <lineage>
        <taxon>Bacteria</taxon>
        <taxon>Pseudomonadati</taxon>
        <taxon>Pseudomonadota</taxon>
        <taxon>Betaproteobacteria</taxon>
        <taxon>Burkholderiales</taxon>
        <taxon>Oxalobacteraceae</taxon>
        <taxon>Telluria group</taxon>
        <taxon>Rugamonas</taxon>
    </lineage>
</organism>
<evidence type="ECO:0000313" key="3">
    <source>
        <dbReference type="Proteomes" id="UP000573499"/>
    </source>
</evidence>
<keyword evidence="1" id="KW-1133">Transmembrane helix</keyword>
<name>A0A7W2FCI4_9BURK</name>
<dbReference type="Proteomes" id="UP000573499">
    <property type="component" value="Unassembled WGS sequence"/>
</dbReference>
<dbReference type="EMBL" id="JACEZU010000009">
    <property type="protein sequence ID" value="MBA5689150.1"/>
    <property type="molecule type" value="Genomic_DNA"/>
</dbReference>
<feature type="transmembrane region" description="Helical" evidence="1">
    <location>
        <begin position="134"/>
        <end position="155"/>
    </location>
</feature>
<keyword evidence="1" id="KW-0812">Transmembrane</keyword>
<feature type="transmembrane region" description="Helical" evidence="1">
    <location>
        <begin position="95"/>
        <end position="113"/>
    </location>
</feature>
<gene>
    <name evidence="2" type="ORF">H3H39_19080</name>
</gene>
<keyword evidence="3" id="KW-1185">Reference proteome</keyword>
<proteinExistence type="predicted"/>
<keyword evidence="1" id="KW-0472">Membrane</keyword>
<evidence type="ECO:0000256" key="1">
    <source>
        <dbReference type="SAM" id="Phobius"/>
    </source>
</evidence>
<reference evidence="2 3" key="1">
    <citation type="submission" date="2020-07" db="EMBL/GenBank/DDBJ databases">
        <title>Novel species isolated from subtropical streams in China.</title>
        <authorList>
            <person name="Lu H."/>
        </authorList>
    </citation>
    <scope>NUCLEOTIDE SEQUENCE [LARGE SCALE GENOMIC DNA]</scope>
    <source>
        <strain evidence="2 3">LX47W</strain>
    </source>
</reference>
<feature type="transmembrane region" description="Helical" evidence="1">
    <location>
        <begin position="216"/>
        <end position="234"/>
    </location>
</feature>
<feature type="transmembrane region" description="Helical" evidence="1">
    <location>
        <begin position="53"/>
        <end position="75"/>
    </location>
</feature>
<sequence>MPEIFKDILKDVLKQLANLNWTAPILVCEFALFGEPHQIADIEERMKNGAAKVAVLVAVLFAFGIALISETATLGNGGYYYHLIRDIAEKDPIEFLAEPLAGAAILLAIGMLLTWRIARSLQKRAEYGESLRSVWAGILIISCLGVSAVALSTQWGRALVNYFTRSLPYDAPIAVISRHAVPYVAIFIWMWVCIGRSFRVMQSVLPATVTKETRRMLFWGHLGIWVFVSLSSILEHEAITRVHPDPLRTRDIGPELAAIAMTGIACNGNADTIGCVVNINTGQPQDMTLAGTWDTRTVTYTPSETEGPVIARWTPIVANAGMVPVVSITPYSHFDLEIRTSRKEACAIAALPDDAAHPSYWRMRAHAHENGKWTDDSKTTKLIPNNLHTLHAELSRLCSQAASG</sequence>
<protein>
    <submittedName>
        <fullName evidence="2">Uncharacterized protein</fullName>
    </submittedName>
</protein>